<dbReference type="Pfam" id="PF02018">
    <property type="entry name" value="CBM_4_9"/>
    <property type="match status" value="1"/>
</dbReference>
<dbReference type="EMBL" id="JXCE01000651">
    <property type="protein sequence ID" value="KPA36406.1"/>
    <property type="molecule type" value="Genomic_DNA"/>
</dbReference>
<dbReference type="GO" id="GO:0016798">
    <property type="term" value="F:hydrolase activity, acting on glycosyl bonds"/>
    <property type="evidence" value="ECO:0007669"/>
    <property type="project" value="InterPro"/>
</dbReference>
<keyword evidence="5" id="KW-1185">Reference proteome</keyword>
<feature type="signal peptide" evidence="2">
    <location>
        <begin position="1"/>
        <end position="19"/>
    </location>
</feature>
<evidence type="ECO:0000256" key="1">
    <source>
        <dbReference type="ARBA" id="ARBA00022801"/>
    </source>
</evidence>
<comment type="caution">
    <text evidence="4">The sequence shown here is derived from an EMBL/GenBank/DDBJ whole genome shotgun (WGS) entry which is preliminary data.</text>
</comment>
<evidence type="ECO:0000256" key="2">
    <source>
        <dbReference type="SAM" id="SignalP"/>
    </source>
</evidence>
<dbReference type="OrthoDB" id="5150344at2759"/>
<proteinExistence type="predicted"/>
<evidence type="ECO:0000313" key="4">
    <source>
        <dbReference type="EMBL" id="KPA36406.1"/>
    </source>
</evidence>
<feature type="domain" description="CBM-cenC" evidence="3">
    <location>
        <begin position="114"/>
        <end position="239"/>
    </location>
</feature>
<keyword evidence="2" id="KW-0732">Signal</keyword>
<dbReference type="SUPFAM" id="SSF49785">
    <property type="entry name" value="Galactose-binding domain-like"/>
    <property type="match status" value="1"/>
</dbReference>
<dbReference type="InterPro" id="IPR003305">
    <property type="entry name" value="CenC_carb-bd"/>
</dbReference>
<name>A0A0M9ENQ3_FUSLA</name>
<keyword evidence="1" id="KW-0378">Hydrolase</keyword>
<dbReference type="AlphaFoldDB" id="A0A0M9ENQ3"/>
<evidence type="ECO:0000313" key="5">
    <source>
        <dbReference type="Proteomes" id="UP000037904"/>
    </source>
</evidence>
<evidence type="ECO:0000259" key="3">
    <source>
        <dbReference type="Pfam" id="PF02018"/>
    </source>
</evidence>
<protein>
    <recommendedName>
        <fullName evidence="3">CBM-cenC domain-containing protein</fullName>
    </recommendedName>
</protein>
<gene>
    <name evidence="4" type="ORF">FLAG1_10834</name>
</gene>
<accession>A0A0M9ENQ3</accession>
<organism evidence="4 5">
    <name type="scientific">Fusarium langsethiae</name>
    <dbReference type="NCBI Taxonomy" id="179993"/>
    <lineage>
        <taxon>Eukaryota</taxon>
        <taxon>Fungi</taxon>
        <taxon>Dikarya</taxon>
        <taxon>Ascomycota</taxon>
        <taxon>Pezizomycotina</taxon>
        <taxon>Sordariomycetes</taxon>
        <taxon>Hypocreomycetidae</taxon>
        <taxon>Hypocreales</taxon>
        <taxon>Nectriaceae</taxon>
        <taxon>Fusarium</taxon>
    </lineage>
</organism>
<feature type="chain" id="PRO_5005835020" description="CBM-cenC domain-containing protein" evidence="2">
    <location>
        <begin position="20"/>
        <end position="277"/>
    </location>
</feature>
<dbReference type="InterPro" id="IPR008979">
    <property type="entry name" value="Galactose-bd-like_sf"/>
</dbReference>
<dbReference type="Proteomes" id="UP000037904">
    <property type="component" value="Unassembled WGS sequence"/>
</dbReference>
<reference evidence="4 5" key="1">
    <citation type="submission" date="2015-04" db="EMBL/GenBank/DDBJ databases">
        <title>The draft genome sequence of Fusarium langsethiae, a T-2/HT-2 mycotoxin producer.</title>
        <authorList>
            <person name="Lysoe E."/>
            <person name="Divon H.H."/>
            <person name="Terzi V."/>
            <person name="Orru L."/>
            <person name="Lamontanara A."/>
            <person name="Kolseth A.-K."/>
            <person name="Frandsen R.J."/>
            <person name="Nielsen K."/>
            <person name="Thrane U."/>
        </authorList>
    </citation>
    <scope>NUCLEOTIDE SEQUENCE [LARGE SCALE GENOMIC DNA]</scope>
    <source>
        <strain evidence="4 5">Fl201059</strain>
    </source>
</reference>
<sequence length="277" mass="29751">MRFISLCTIGAALLPMASAKPCKPSNPTPVLSATATAKTLSTAVTTETAIHSTATSDVTSDVISVLETTITETATWSETTSFVSDDTTEYSVTTGATPIEDFTTTITEIAEPTNLIRNGDFDDDNNADWDSRTGGIESEPGKANSGDKYGTFKLVNADGIGGNTLNQTINDLDPEHLYRLSFYAAVFDDPEPSLGDSTCAIEALQNERLIESWTPSHAALNEYKSFQKTFQAIDEDVRFTLRLRCNGPNRVTVSVGIDDVSLYDAGQAPIPVVTITE</sequence>
<dbReference type="Gene3D" id="2.60.120.260">
    <property type="entry name" value="Galactose-binding domain-like"/>
    <property type="match status" value="1"/>
</dbReference>